<dbReference type="InterPro" id="IPR008868">
    <property type="entry name" value="TniB"/>
</dbReference>
<dbReference type="SUPFAM" id="SSF52540">
    <property type="entry name" value="P-loop containing nucleoside triphosphate hydrolases"/>
    <property type="match status" value="1"/>
</dbReference>
<evidence type="ECO:0008006" key="4">
    <source>
        <dbReference type="Google" id="ProtNLM"/>
    </source>
</evidence>
<dbReference type="Gene3D" id="3.40.50.300">
    <property type="entry name" value="P-loop containing nucleotide triphosphate hydrolases"/>
    <property type="match status" value="1"/>
</dbReference>
<reference evidence="2 3" key="1">
    <citation type="submission" date="2019-03" db="EMBL/GenBank/DDBJ databases">
        <title>Genomics of glacier-inhabiting Cryobacterium strains.</title>
        <authorList>
            <person name="Liu Q."/>
            <person name="Xin Y.-H."/>
        </authorList>
    </citation>
    <scope>NUCLEOTIDE SEQUENCE [LARGE SCALE GENOMIC DNA]</scope>
    <source>
        <strain evidence="2 3">Sr47</strain>
    </source>
</reference>
<feature type="compositionally biased region" description="Basic residues" evidence="1">
    <location>
        <begin position="349"/>
        <end position="363"/>
    </location>
</feature>
<dbReference type="OrthoDB" id="3337229at2"/>
<dbReference type="EMBL" id="SOEZ01000075">
    <property type="protein sequence ID" value="TFB47267.1"/>
    <property type="molecule type" value="Genomic_DNA"/>
</dbReference>
<protein>
    <recommendedName>
        <fullName evidence="4">AAA+ ATPase domain-containing protein</fullName>
    </recommendedName>
</protein>
<organism evidence="2 3">
    <name type="scientific">Cryobacterium tagatosivorans</name>
    <dbReference type="NCBI Taxonomy" id="1259199"/>
    <lineage>
        <taxon>Bacteria</taxon>
        <taxon>Bacillati</taxon>
        <taxon>Actinomycetota</taxon>
        <taxon>Actinomycetes</taxon>
        <taxon>Micrococcales</taxon>
        <taxon>Microbacteriaceae</taxon>
        <taxon>Cryobacterium</taxon>
    </lineage>
</organism>
<accession>A0A4R8UAM9</accession>
<name>A0A4R8UAM9_9MICO</name>
<keyword evidence="3" id="KW-1185">Reference proteome</keyword>
<dbReference type="Proteomes" id="UP000297866">
    <property type="component" value="Unassembled WGS sequence"/>
</dbReference>
<evidence type="ECO:0000313" key="2">
    <source>
        <dbReference type="EMBL" id="TFB47267.1"/>
    </source>
</evidence>
<feature type="region of interest" description="Disordered" evidence="1">
    <location>
        <begin position="339"/>
        <end position="363"/>
    </location>
</feature>
<dbReference type="RefSeq" id="WP_134492562.1">
    <property type="nucleotide sequence ID" value="NZ_SOEZ01000075.1"/>
</dbReference>
<proteinExistence type="predicted"/>
<sequence length="363" mass="40422">MKLFSDDDILQLDTVDGLLEYLRHPAVRPTMPTMEAYVAMSEEERMGIDDLRLDYLGSDVVISTPQVLAIEEMVLFALRYNRKRHVGRVGTMISGRPTMGKTTAAIGAMRAVFDKYEKEVPDWEKRNHIPVVCIDVPAGTTPKALMSRFARFLGLPVGTRDSKEDIEYLVVRHLNAARTRLVVVDELQNLSGKNLASVGSASMLKDLTNSVHATFLYTGFNIHEGDMMSGICGQQIAGRASHAVLQPYTVGNPEERKAWRSIVASFENELLLYSHKPGDLAIPEADYLFDRTQGNINSLARLLMGGAQDILFESPGPRAEKLTIERLDRIELDITATQQSEGLKEIERAKKKQPNAKKVPRAA</sequence>
<dbReference type="AlphaFoldDB" id="A0A4R8UAM9"/>
<gene>
    <name evidence="2" type="ORF">E3O23_15535</name>
</gene>
<dbReference type="Pfam" id="PF05621">
    <property type="entry name" value="TniB"/>
    <property type="match status" value="1"/>
</dbReference>
<evidence type="ECO:0000256" key="1">
    <source>
        <dbReference type="SAM" id="MobiDB-lite"/>
    </source>
</evidence>
<dbReference type="InterPro" id="IPR027417">
    <property type="entry name" value="P-loop_NTPase"/>
</dbReference>
<evidence type="ECO:0000313" key="3">
    <source>
        <dbReference type="Proteomes" id="UP000297866"/>
    </source>
</evidence>
<comment type="caution">
    <text evidence="2">The sequence shown here is derived from an EMBL/GenBank/DDBJ whole genome shotgun (WGS) entry which is preliminary data.</text>
</comment>